<sequence length="1546" mass="165453">MIRYHQKQHHHLIDNNINGDCINEKIPKIKFSSLKKSAKTNENKIEIVVNNDNIIIPTTKKVIETIDNNNIISSSHTITNNNNNNNNKILIDKNHHHHHRQQQKEKIEKQQKIIIENGGVEESLQKEKIVSVNNKHIVTASSSAVAVENHHHSGHKTTTILTSSVAKKRKKEISTTSTSCLSWSSSAASIAAGQQSDIDNKNIIVVDDPEAKNIVETNFDNSVSSKITSSVSGKKSLKSNFKNIGRDNDIINMKDNNTKMDIMENVDLIANNSTYDCQQQMPNGDRDTADFNMTASMDDSMVDELTKNMANIGNEQISSDGGNNERSVTPSPANVQGLPYKELCEQLRHQLEYYFSYKNLSKDQYLVSQMDDEQYVAISIVANFDKIRRLTNDLDLVVQVLRDSTEVTVDETGTKVKPNSKRRVVILRDVPVEITRDTIIKIFEESKCPVKLEKCESTHNQSYYLYFHGDEDAQKAMTYLRDDLVYYPTTQIPILARIKAKPTVRHHTNQTNTNPVLGPNGKPNTVVLGAPMPVPPHNVISPIGIVTAPSPVGSTISSHSAAVSPVSSMSGSFINASNQQPNHSTTTVLLPTSATIPGGPPGTAESTLNAIPYPNAANVYPYNVPPLTRVYPPTPFYAPIMTSISNAYDLSTVFVANGLAPHYTPNSNVGMTGSTTGHSGGPTPPPGSVCIPQAIFIPTTTNCQIVNGNHVIGASNNGVGSAPPGVISANGNSEFNTVQMVAPMLNPSNGGGNHRYSFGYATPSSNVGQPYAHHNSSYQSSYMKSHGSQSHHRGGGGGYGANNGANMSGNGKPYRGGNGYNSNKYNNSGGGGGSSYGQHHHNSSNSHHGGNYGGHHGSNQSHYHQQQQQPLPSSSAMTSAVGQSSSGNNGSNNNNTTTPTQSSSSQTHPMAGNSIDTTINNKISSSTSLSNKSSAANHHQSSKSNPSTSSSSSSTYPNNNNKVVQSSSNHNHSNAASSENNSNNNNNNFTSNLVPHSSSSSNWNNKSNVDKSSMKEEQQTTTRNTQATIPNSSNRSVNQQTVINNNNSGQCPTNTSNRNMSSSSSSSSSSNTKQTYNSGMPQQTSNTTRANSSNQSSPYRSNSNSSKSSDRNSGGSNINDSTNNRPEKSSRYPRNSSSAGNSGKSSYNNNNNRGSGGSGSSNRNGSGHGHHQHNHHHHQQQPNSTVATEQSFDLLANAFPPLPGIISDDQQTNMSTTVQTSDSMSKDSSDVNRTTPNVPNTSISSSSEHHSKSTKHHDSMADVVKGQSGDNVYIIGDHNQSCPPLSSSSSSSISHEHNGATTFSSSSSSSTTTTTISAATTTNNRSNTNTNTATSHNNRKQQQTSFSNITNGESKTINGNIVTMNKGQGKSSLTTTISNDINLSVKDSDSCHGSFEQPVSSATTNIKSSLVNNPNKKTVQLQNSIESINSNNSSLDNGTNGYMDCEHSQSALSKLTYSQIAKRGKMETTADTASTMNNNSNTIFIDTMNDSNNNNSPLCNVSGGNVPSSASSSSSSSSLIATNNIPRSATTNSSASTNALSHTLVK</sequence>
<dbReference type="OrthoDB" id="10046764at2759"/>
<dbReference type="InParanoid" id="A0A6P6Y8L4"/>
<dbReference type="GO" id="GO:0045727">
    <property type="term" value="P:positive regulation of translation"/>
    <property type="evidence" value="ECO:0007669"/>
    <property type="project" value="TreeGrafter"/>
</dbReference>
<keyword evidence="6" id="KW-1185">Reference proteome</keyword>
<dbReference type="GO" id="GO:0010494">
    <property type="term" value="C:cytoplasmic stress granule"/>
    <property type="evidence" value="ECO:0007669"/>
    <property type="project" value="TreeGrafter"/>
</dbReference>
<organism evidence="6 7">
    <name type="scientific">Dermatophagoides pteronyssinus</name>
    <name type="common">European house dust mite</name>
    <dbReference type="NCBI Taxonomy" id="6956"/>
    <lineage>
        <taxon>Eukaryota</taxon>
        <taxon>Metazoa</taxon>
        <taxon>Ecdysozoa</taxon>
        <taxon>Arthropoda</taxon>
        <taxon>Chelicerata</taxon>
        <taxon>Arachnida</taxon>
        <taxon>Acari</taxon>
        <taxon>Acariformes</taxon>
        <taxon>Sarcoptiformes</taxon>
        <taxon>Astigmata</taxon>
        <taxon>Psoroptidia</taxon>
        <taxon>Analgoidea</taxon>
        <taxon>Pyroglyphidae</taxon>
        <taxon>Dermatophagoidinae</taxon>
        <taxon>Dermatophagoides</taxon>
    </lineage>
</organism>
<dbReference type="CTD" id="23185"/>
<keyword evidence="2 3" id="KW-0694">RNA-binding</keyword>
<feature type="compositionally biased region" description="Low complexity" evidence="4">
    <location>
        <begin position="1528"/>
        <end position="1539"/>
    </location>
</feature>
<name>A0A6P6Y8L4_DERPT</name>
<feature type="compositionally biased region" description="Basic and acidic residues" evidence="4">
    <location>
        <begin position="1247"/>
        <end position="1259"/>
    </location>
</feature>
<dbReference type="GO" id="GO:0003730">
    <property type="term" value="F:mRNA 3'-UTR binding"/>
    <property type="evidence" value="ECO:0007669"/>
    <property type="project" value="TreeGrafter"/>
</dbReference>
<dbReference type="OMA" id="PRNEACI"/>
<dbReference type="InterPro" id="IPR045180">
    <property type="entry name" value="La_dom_prot"/>
</dbReference>
<reference evidence="7" key="1">
    <citation type="submission" date="2025-08" db="UniProtKB">
        <authorList>
            <consortium name="RefSeq"/>
        </authorList>
    </citation>
    <scope>IDENTIFICATION</scope>
    <source>
        <strain evidence="7">Airmid</strain>
    </source>
</reference>
<feature type="compositionally biased region" description="Low complexity" evidence="4">
    <location>
        <begin position="882"/>
        <end position="934"/>
    </location>
</feature>
<feature type="compositionally biased region" description="Low complexity" evidence="4">
    <location>
        <begin position="802"/>
        <end position="811"/>
    </location>
</feature>
<dbReference type="InterPro" id="IPR058699">
    <property type="entry name" value="RRM_LARP4/4B"/>
</dbReference>
<dbReference type="InterPro" id="IPR036388">
    <property type="entry name" value="WH-like_DNA-bd_sf"/>
</dbReference>
<dbReference type="PANTHER" id="PTHR22792">
    <property type="entry name" value="LUPUS LA PROTEIN-RELATED"/>
    <property type="match status" value="1"/>
</dbReference>
<evidence type="ECO:0000256" key="3">
    <source>
        <dbReference type="PROSITE-ProRule" id="PRU00332"/>
    </source>
</evidence>
<evidence type="ECO:0000313" key="6">
    <source>
        <dbReference type="Proteomes" id="UP000515146"/>
    </source>
</evidence>
<protein>
    <submittedName>
        <fullName evidence="7">GATA zinc finger domain-containing protein 14-like</fullName>
    </submittedName>
</protein>
<feature type="compositionally biased region" description="Polar residues" evidence="4">
    <location>
        <begin position="870"/>
        <end position="881"/>
    </location>
</feature>
<dbReference type="KEGG" id="dpte:113795705"/>
<dbReference type="GO" id="GO:0005829">
    <property type="term" value="C:cytosol"/>
    <property type="evidence" value="ECO:0007669"/>
    <property type="project" value="TreeGrafter"/>
</dbReference>
<accession>A0A6P6Y8L4</accession>
<dbReference type="RefSeq" id="XP_027201712.1">
    <property type="nucleotide sequence ID" value="XM_027345911.1"/>
</dbReference>
<evidence type="ECO:0000256" key="2">
    <source>
        <dbReference type="ARBA" id="ARBA00022884"/>
    </source>
</evidence>
<feature type="compositionally biased region" description="Polar residues" evidence="4">
    <location>
        <begin position="1208"/>
        <end position="1223"/>
    </location>
</feature>
<gene>
    <name evidence="7" type="primary">LOC113795705</name>
</gene>
<feature type="compositionally biased region" description="Low complexity" evidence="4">
    <location>
        <begin position="1053"/>
        <end position="1078"/>
    </location>
</feature>
<evidence type="ECO:0000256" key="1">
    <source>
        <dbReference type="ARBA" id="ARBA00022553"/>
    </source>
</evidence>
<dbReference type="PANTHER" id="PTHR22792:SF131">
    <property type="entry name" value="LA-RELATED PROTEIN LARP4B"/>
    <property type="match status" value="1"/>
</dbReference>
<feature type="compositionally biased region" description="Low complexity" evidence="4">
    <location>
        <begin position="1495"/>
        <end position="1518"/>
    </location>
</feature>
<proteinExistence type="predicted"/>
<dbReference type="InterPro" id="IPR006630">
    <property type="entry name" value="La_HTH"/>
</dbReference>
<feature type="compositionally biased region" description="Low complexity" evidence="4">
    <location>
        <begin position="942"/>
        <end position="1007"/>
    </location>
</feature>
<dbReference type="SUPFAM" id="SSF46785">
    <property type="entry name" value="Winged helix' DNA-binding domain"/>
    <property type="match status" value="1"/>
</dbReference>
<feature type="compositionally biased region" description="Low complexity" evidence="4">
    <location>
        <begin position="1134"/>
        <end position="1153"/>
    </location>
</feature>
<feature type="compositionally biased region" description="Polar residues" evidence="4">
    <location>
        <begin position="1340"/>
        <end position="1371"/>
    </location>
</feature>
<evidence type="ECO:0000256" key="4">
    <source>
        <dbReference type="SAM" id="MobiDB-lite"/>
    </source>
</evidence>
<feature type="compositionally biased region" description="Low complexity" evidence="4">
    <location>
        <begin position="1091"/>
        <end position="1117"/>
    </location>
</feature>
<feature type="compositionally biased region" description="Low complexity" evidence="4">
    <location>
        <begin position="857"/>
        <end position="869"/>
    </location>
</feature>
<feature type="compositionally biased region" description="Basic residues" evidence="4">
    <location>
        <begin position="1168"/>
        <end position="1179"/>
    </location>
</feature>
<dbReference type="Pfam" id="PF05383">
    <property type="entry name" value="La"/>
    <property type="match status" value="1"/>
</dbReference>
<evidence type="ECO:0000259" key="5">
    <source>
        <dbReference type="PROSITE" id="PS50961"/>
    </source>
</evidence>
<feature type="domain" description="HTH La-type RNA-binding" evidence="5">
    <location>
        <begin position="337"/>
        <end position="426"/>
    </location>
</feature>
<feature type="compositionally biased region" description="Polar residues" evidence="4">
    <location>
        <begin position="1231"/>
        <end position="1240"/>
    </location>
</feature>
<evidence type="ECO:0000313" key="7">
    <source>
        <dbReference type="RefSeq" id="XP_027201712.1"/>
    </source>
</evidence>
<feature type="region of interest" description="Disordered" evidence="4">
    <location>
        <begin position="1271"/>
        <end position="1371"/>
    </location>
</feature>
<dbReference type="Pfam" id="PF26088">
    <property type="entry name" value="RRM_LARP4"/>
    <property type="match status" value="1"/>
</dbReference>
<feature type="region of interest" description="Disordered" evidence="4">
    <location>
        <begin position="313"/>
        <end position="334"/>
    </location>
</feature>
<feature type="compositionally biased region" description="Basic and acidic residues" evidence="4">
    <location>
        <begin position="1008"/>
        <end position="1018"/>
    </location>
</feature>
<feature type="compositionally biased region" description="Polar residues" evidence="4">
    <location>
        <begin position="769"/>
        <end position="783"/>
    </location>
</feature>
<keyword evidence="1" id="KW-0597">Phosphoprotein</keyword>
<feature type="compositionally biased region" description="Polar residues" evidence="4">
    <location>
        <begin position="1079"/>
        <end position="1090"/>
    </location>
</feature>
<dbReference type="InterPro" id="IPR036390">
    <property type="entry name" value="WH_DNA-bd_sf"/>
</dbReference>
<feature type="compositionally biased region" description="Polar residues" evidence="4">
    <location>
        <begin position="1019"/>
        <end position="1052"/>
    </location>
</feature>
<dbReference type="PROSITE" id="PS50961">
    <property type="entry name" value="HTH_LA"/>
    <property type="match status" value="1"/>
</dbReference>
<dbReference type="SMART" id="SM00715">
    <property type="entry name" value="LA"/>
    <property type="match status" value="1"/>
</dbReference>
<feature type="region of interest" description="Disordered" evidence="4">
    <location>
        <begin position="769"/>
        <end position="1259"/>
    </location>
</feature>
<dbReference type="Gene3D" id="1.10.10.10">
    <property type="entry name" value="Winged helix-like DNA-binding domain superfamily/Winged helix DNA-binding domain"/>
    <property type="match status" value="1"/>
</dbReference>
<feature type="region of interest" description="Disordered" evidence="4">
    <location>
        <begin position="1495"/>
        <end position="1546"/>
    </location>
</feature>
<feature type="compositionally biased region" description="Low complexity" evidence="4">
    <location>
        <begin position="1300"/>
        <end position="1336"/>
    </location>
</feature>
<dbReference type="Proteomes" id="UP000515146">
    <property type="component" value="Unplaced"/>
</dbReference>